<sequence>MSLPYSKLLEAAFGSFNLDWSTEWSPTPKNLPLLRLPFFALLEVFKNLDPNELFILSQCSRKAAGCIHIVGSKKWRLTVNAGQRTIKVNNNYELDIIEKLPKPPWEYNEELRKFFRNDESVENGKLELHEVLSQVQAVFRCPVTSFEYNGYCYNDRCCFSTLKHITQTQTQPLESLYLYGYLKTEYLEWVFQNVKVTQRVNITLLGVNRFSSDLQSKCERLDFMTLNSCKYIELTLSSVTIHGLNVFMKEWKTGSYPNLQYLLIRRCYLSWVDKILGFDRDDLKQLGLRRRLVIDERSVECTGGVDIQADNGTEATMQWSSDMFRNDCTLGAECRNDYL</sequence>
<dbReference type="Pfam" id="PF00646">
    <property type="entry name" value="F-box"/>
    <property type="match status" value="1"/>
</dbReference>
<accession>G0N2C5</accession>
<dbReference type="Pfam" id="PF07735">
    <property type="entry name" value="FBA_2"/>
    <property type="match status" value="1"/>
</dbReference>
<dbReference type="InterPro" id="IPR001810">
    <property type="entry name" value="F-box_dom"/>
</dbReference>
<keyword evidence="3" id="KW-1185">Reference proteome</keyword>
<dbReference type="InterPro" id="IPR012885">
    <property type="entry name" value="F-box_Sdz-33"/>
</dbReference>
<feature type="domain" description="F-box" evidence="1">
    <location>
        <begin position="30"/>
        <end position="78"/>
    </location>
</feature>
<dbReference type="PROSITE" id="PS50181">
    <property type="entry name" value="FBOX"/>
    <property type="match status" value="1"/>
</dbReference>
<evidence type="ECO:0000313" key="2">
    <source>
        <dbReference type="EMBL" id="EGT50811.1"/>
    </source>
</evidence>
<dbReference type="PANTHER" id="PTHR21503:SF8">
    <property type="entry name" value="F-BOX ASSOCIATED DOMAIN-CONTAINING PROTEIN-RELATED"/>
    <property type="match status" value="1"/>
</dbReference>
<dbReference type="AlphaFoldDB" id="G0N2C5"/>
<reference evidence="3" key="1">
    <citation type="submission" date="2011-07" db="EMBL/GenBank/DDBJ databases">
        <authorList>
            <consortium name="Caenorhabditis brenneri Sequencing and Analysis Consortium"/>
            <person name="Wilson R.K."/>
        </authorList>
    </citation>
    <scope>NUCLEOTIDE SEQUENCE [LARGE SCALE GENOMIC DNA]</scope>
    <source>
        <strain evidence="3">PB2801</strain>
    </source>
</reference>
<dbReference type="Proteomes" id="UP000008068">
    <property type="component" value="Unassembled WGS sequence"/>
</dbReference>
<name>G0N2C5_CAEBE</name>
<gene>
    <name evidence="2" type="ORF">CAEBREN_11205</name>
</gene>
<dbReference type="InParanoid" id="G0N2C5"/>
<protein>
    <recommendedName>
        <fullName evidence="1">F-box domain-containing protein</fullName>
    </recommendedName>
</protein>
<evidence type="ECO:0000259" key="1">
    <source>
        <dbReference type="PROSITE" id="PS50181"/>
    </source>
</evidence>
<proteinExistence type="predicted"/>
<dbReference type="HOGENOM" id="CLU_028840_6_2_1"/>
<dbReference type="PANTHER" id="PTHR21503">
    <property type="entry name" value="F-BOX-CONTAINING HYPOTHETICAL PROTEIN C.ELEGANS"/>
    <property type="match status" value="1"/>
</dbReference>
<evidence type="ECO:0000313" key="3">
    <source>
        <dbReference type="Proteomes" id="UP000008068"/>
    </source>
</evidence>
<dbReference type="EMBL" id="GL379830">
    <property type="protein sequence ID" value="EGT50811.1"/>
    <property type="molecule type" value="Genomic_DNA"/>
</dbReference>
<organism evidence="3">
    <name type="scientific">Caenorhabditis brenneri</name>
    <name type="common">Nematode worm</name>
    <dbReference type="NCBI Taxonomy" id="135651"/>
    <lineage>
        <taxon>Eukaryota</taxon>
        <taxon>Metazoa</taxon>
        <taxon>Ecdysozoa</taxon>
        <taxon>Nematoda</taxon>
        <taxon>Chromadorea</taxon>
        <taxon>Rhabditida</taxon>
        <taxon>Rhabditina</taxon>
        <taxon>Rhabditomorpha</taxon>
        <taxon>Rhabditoidea</taxon>
        <taxon>Rhabditidae</taxon>
        <taxon>Peloderinae</taxon>
        <taxon>Caenorhabditis</taxon>
    </lineage>
</organism>